<name>A0A3L8S799_CHLGU</name>
<accession>A0A3L8S799</accession>
<evidence type="ECO:0000313" key="3">
    <source>
        <dbReference type="Proteomes" id="UP000276834"/>
    </source>
</evidence>
<proteinExistence type="predicted"/>
<comment type="caution">
    <text evidence="2">The sequence shown here is derived from an EMBL/GenBank/DDBJ whole genome shotgun (WGS) entry which is preliminary data.</text>
</comment>
<protein>
    <submittedName>
        <fullName evidence="2">Uncharacterized protein</fullName>
    </submittedName>
</protein>
<keyword evidence="3" id="KW-1185">Reference proteome</keyword>
<reference evidence="2 3" key="1">
    <citation type="journal article" date="2018" name="Proc. R. Soc. B">
        <title>A non-coding region near Follistatin controls head colour polymorphism in the Gouldian finch.</title>
        <authorList>
            <person name="Toomey M.B."/>
            <person name="Marques C.I."/>
            <person name="Andrade P."/>
            <person name="Araujo P.M."/>
            <person name="Sabatino S."/>
            <person name="Gazda M.A."/>
            <person name="Afonso S."/>
            <person name="Lopes R.J."/>
            <person name="Corbo J.C."/>
            <person name="Carneiro M."/>
        </authorList>
    </citation>
    <scope>NUCLEOTIDE SEQUENCE [LARGE SCALE GENOMIC DNA]</scope>
    <source>
        <strain evidence="2">Red01</strain>
        <tissue evidence="2">Muscle</tissue>
    </source>
</reference>
<dbReference type="AlphaFoldDB" id="A0A3L8S799"/>
<feature type="compositionally biased region" description="Basic and acidic residues" evidence="1">
    <location>
        <begin position="37"/>
        <end position="48"/>
    </location>
</feature>
<dbReference type="Proteomes" id="UP000276834">
    <property type="component" value="Unassembled WGS sequence"/>
</dbReference>
<dbReference type="EMBL" id="QUSF01000053">
    <property type="protein sequence ID" value="RLV97708.1"/>
    <property type="molecule type" value="Genomic_DNA"/>
</dbReference>
<feature type="region of interest" description="Disordered" evidence="1">
    <location>
        <begin position="1"/>
        <end position="49"/>
    </location>
</feature>
<gene>
    <name evidence="2" type="ORF">DV515_00011529</name>
</gene>
<sequence>MPGKGLELPAPHQAEGQGGDSCSATDGELEENYSAESLEKNQSEKAGEETLSLEVHQMVAYHQNGKAGIIQPLGADALIFHTGMAATTSPMSLESFPGKVGLVAPKPCRQSPIPSRSDKILR</sequence>
<organism evidence="2 3">
    <name type="scientific">Chloebia gouldiae</name>
    <name type="common">Gouldian finch</name>
    <name type="synonym">Erythrura gouldiae</name>
    <dbReference type="NCBI Taxonomy" id="44316"/>
    <lineage>
        <taxon>Eukaryota</taxon>
        <taxon>Metazoa</taxon>
        <taxon>Chordata</taxon>
        <taxon>Craniata</taxon>
        <taxon>Vertebrata</taxon>
        <taxon>Euteleostomi</taxon>
        <taxon>Archelosauria</taxon>
        <taxon>Archosauria</taxon>
        <taxon>Dinosauria</taxon>
        <taxon>Saurischia</taxon>
        <taxon>Theropoda</taxon>
        <taxon>Coelurosauria</taxon>
        <taxon>Aves</taxon>
        <taxon>Neognathae</taxon>
        <taxon>Neoaves</taxon>
        <taxon>Telluraves</taxon>
        <taxon>Australaves</taxon>
        <taxon>Passeriformes</taxon>
        <taxon>Passeroidea</taxon>
        <taxon>Passeridae</taxon>
        <taxon>Chloebia</taxon>
    </lineage>
</organism>
<evidence type="ECO:0000256" key="1">
    <source>
        <dbReference type="SAM" id="MobiDB-lite"/>
    </source>
</evidence>
<evidence type="ECO:0000313" key="2">
    <source>
        <dbReference type="EMBL" id="RLV97708.1"/>
    </source>
</evidence>